<sequence length="102" mass="11861">MSRETRLTKHGGAMGTNEVEDEIVECIRPLLARFSEDEKVVRRLVATNGTFDALCHQYRRVIDLLKAYEAKADQEAEIEWLKRRRAGLEEELLTRIEGYQPQ</sequence>
<dbReference type="EMBL" id="LBJM01000082">
    <property type="protein sequence ID" value="RXH33675.1"/>
    <property type="molecule type" value="Genomic_DNA"/>
</dbReference>
<evidence type="ECO:0000313" key="4">
    <source>
        <dbReference type="Proteomes" id="UP000290565"/>
    </source>
</evidence>
<proteinExistence type="predicted"/>
<reference evidence="2 4" key="1">
    <citation type="submission" date="2015-04" db="EMBL/GenBank/DDBJ databases">
        <title>Comparative genomics of rhizobia nodulating Arachis hypogaea in China.</title>
        <authorList>
            <person name="Li Y."/>
        </authorList>
    </citation>
    <scope>NUCLEOTIDE SEQUENCE [LARGE SCALE GENOMIC DNA]</scope>
    <source>
        <strain evidence="2 4">CCBAU 51787</strain>
    </source>
</reference>
<comment type="caution">
    <text evidence="1">The sequence shown here is derived from an EMBL/GenBank/DDBJ whole genome shotgun (WGS) entry which is preliminary data.</text>
</comment>
<dbReference type="InterPro" id="IPR038444">
    <property type="entry name" value="DUF465_sf"/>
</dbReference>
<reference evidence="1 3" key="2">
    <citation type="submission" date="2018-11" db="EMBL/GenBank/DDBJ databases">
        <title>Bradyrhizobium sp. nov., isolated from effective nodules of peanut in China.</title>
        <authorList>
            <person name="Li Y."/>
        </authorList>
    </citation>
    <scope>NUCLEOTIDE SEQUENCE [LARGE SCALE GENOMIC DNA]</scope>
    <source>
        <strain evidence="1 3">CCBAU 51770</strain>
    </source>
</reference>
<dbReference type="EMBL" id="RKMK01000033">
    <property type="protein sequence ID" value="RXG89247.1"/>
    <property type="molecule type" value="Genomic_DNA"/>
</dbReference>
<protein>
    <recommendedName>
        <fullName evidence="5">DUF465 domain-containing protein</fullName>
    </recommendedName>
</protein>
<accession>A0A4Q0S914</accession>
<dbReference type="AlphaFoldDB" id="A0A4Q0QEA0"/>
<evidence type="ECO:0000313" key="2">
    <source>
        <dbReference type="EMBL" id="RXH33675.1"/>
    </source>
</evidence>
<evidence type="ECO:0000313" key="3">
    <source>
        <dbReference type="Proteomes" id="UP000290174"/>
    </source>
</evidence>
<dbReference type="Proteomes" id="UP000290174">
    <property type="component" value="Unassembled WGS sequence"/>
</dbReference>
<name>A0A4Q0QEA0_9BRAD</name>
<dbReference type="Gene3D" id="6.10.280.50">
    <property type="match status" value="1"/>
</dbReference>
<evidence type="ECO:0008006" key="5">
    <source>
        <dbReference type="Google" id="ProtNLM"/>
    </source>
</evidence>
<organism evidence="1 3">
    <name type="scientific">Bradyrhizobium zhanjiangense</name>
    <dbReference type="NCBI Taxonomy" id="1325107"/>
    <lineage>
        <taxon>Bacteria</taxon>
        <taxon>Pseudomonadati</taxon>
        <taxon>Pseudomonadota</taxon>
        <taxon>Alphaproteobacteria</taxon>
        <taxon>Hyphomicrobiales</taxon>
        <taxon>Nitrobacteraceae</taxon>
        <taxon>Bradyrhizobium</taxon>
    </lineage>
</organism>
<dbReference type="Proteomes" id="UP000290565">
    <property type="component" value="Unassembled WGS sequence"/>
</dbReference>
<gene>
    <name evidence="1" type="ORF">EAS61_28200</name>
    <name evidence="2" type="ORF">XH94_29845</name>
</gene>
<evidence type="ECO:0000313" key="1">
    <source>
        <dbReference type="EMBL" id="RXG89247.1"/>
    </source>
</evidence>
<accession>A0A4Q0QEA0</accession>